<proteinExistence type="predicted"/>
<accession>A0A4R1KTR7</accession>
<dbReference type="AlphaFoldDB" id="A0A4R1KTR7"/>
<evidence type="ECO:0000313" key="3">
    <source>
        <dbReference type="EMBL" id="TCK67930.1"/>
    </source>
</evidence>
<evidence type="ECO:0000256" key="1">
    <source>
        <dbReference type="SAM" id="Coils"/>
    </source>
</evidence>
<sequence length="595" mass="64887">MKTLKPILLLVLGVVFTMTSCRTEDDLSIDPPVEQTIEASSMVANLMSRTATNDGSSDNIIDSASCLSVQLPVTVTVNGIELVINDDDGYEDIEDIIDLFDDDVDSVVVSYPITVILTDYSTVVVNSDAELEALGENCLGENENDDDIECIDFQYPITASVFNANNDLIDTIVINNDNEMYDFIDDLDEFVAVTINFPITVIFADGNTQTVNSIQELENAIETADDTCDEDDDNDFDDDDCNDCTTNDLETVFADCAEWTVDKLERNDNDLEDNYVGYTFEFNNDGTILVTQGTNTFNGTWSAMGSGNNISVMINVTGLSDFNDNWNLHEIEQEPGEVKVDLRLGDDRLRFESDCTSGGTTVDDTALVNALTTGDWYVTYFFDDTDETADFSDYVFNFASDNTATATDTNGSTNGIWSTTSGDETVLGLNLNFGTTIPLDELADDWDVLEVTNDIIRLKDISGGDGSEDFLTFERTPFSGGNGNDNLTTILSDGLWVVASYTEDTDDQTANYSGYQLNFDSGGTVSASNGTNTNNGTWSVFSSGNQMALNFGTDIPFNEFNDDDWDVISVSDTQVVIQDVSGGGGGTDTLTLQKI</sequence>
<name>A0A4R1KTR7_9FLAO</name>
<feature type="signal peptide" evidence="2">
    <location>
        <begin position="1"/>
        <end position="23"/>
    </location>
</feature>
<reference evidence="3 4" key="1">
    <citation type="journal article" date="2015" name="Stand. Genomic Sci.">
        <title>Genomic Encyclopedia of Bacterial and Archaeal Type Strains, Phase III: the genomes of soil and plant-associated and newly described type strains.</title>
        <authorList>
            <person name="Whitman W.B."/>
            <person name="Woyke T."/>
            <person name="Klenk H.P."/>
            <person name="Zhou Y."/>
            <person name="Lilburn T.G."/>
            <person name="Beck B.J."/>
            <person name="De Vos P."/>
            <person name="Vandamme P."/>
            <person name="Eisen J.A."/>
            <person name="Garrity G."/>
            <person name="Hugenholtz P."/>
            <person name="Kyrpides N.C."/>
        </authorList>
    </citation>
    <scope>NUCLEOTIDE SEQUENCE [LARGE SCALE GENOMIC DNA]</scope>
    <source>
        <strain evidence="3 4">CECT 8445</strain>
    </source>
</reference>
<organism evidence="3 4">
    <name type="scientific">Winogradskyella wandonensis</name>
    <dbReference type="NCBI Taxonomy" id="1442586"/>
    <lineage>
        <taxon>Bacteria</taxon>
        <taxon>Pseudomonadati</taxon>
        <taxon>Bacteroidota</taxon>
        <taxon>Flavobacteriia</taxon>
        <taxon>Flavobacteriales</taxon>
        <taxon>Flavobacteriaceae</taxon>
        <taxon>Winogradskyella</taxon>
    </lineage>
</organism>
<keyword evidence="2" id="KW-0732">Signal</keyword>
<evidence type="ECO:0000313" key="4">
    <source>
        <dbReference type="Proteomes" id="UP000295714"/>
    </source>
</evidence>
<keyword evidence="1" id="KW-0175">Coiled coil</keyword>
<dbReference type="EMBL" id="SMGI01000002">
    <property type="protein sequence ID" value="TCK67930.1"/>
    <property type="molecule type" value="Genomic_DNA"/>
</dbReference>
<comment type="caution">
    <text evidence="3">The sequence shown here is derived from an EMBL/GenBank/DDBJ whole genome shotgun (WGS) entry which is preliminary data.</text>
</comment>
<evidence type="ECO:0008006" key="5">
    <source>
        <dbReference type="Google" id="ProtNLM"/>
    </source>
</evidence>
<feature type="chain" id="PRO_5021012847" description="Lipocalin-like protein" evidence="2">
    <location>
        <begin position="24"/>
        <end position="595"/>
    </location>
</feature>
<keyword evidence="4" id="KW-1185">Reference proteome</keyword>
<feature type="coiled-coil region" evidence="1">
    <location>
        <begin position="214"/>
        <end position="274"/>
    </location>
</feature>
<dbReference type="Proteomes" id="UP000295714">
    <property type="component" value="Unassembled WGS sequence"/>
</dbReference>
<dbReference type="PROSITE" id="PS51257">
    <property type="entry name" value="PROKAR_LIPOPROTEIN"/>
    <property type="match status" value="1"/>
</dbReference>
<evidence type="ECO:0000256" key="2">
    <source>
        <dbReference type="SAM" id="SignalP"/>
    </source>
</evidence>
<protein>
    <recommendedName>
        <fullName evidence="5">Lipocalin-like protein</fullName>
    </recommendedName>
</protein>
<dbReference type="RefSeq" id="WP_199221976.1">
    <property type="nucleotide sequence ID" value="NZ_SMGI01000002.1"/>
</dbReference>
<gene>
    <name evidence="3" type="ORF">DFQ05_1713</name>
</gene>